<dbReference type="EMBL" id="LNYP01000031">
    <property type="protein sequence ID" value="KTD37040.1"/>
    <property type="molecule type" value="Genomic_DNA"/>
</dbReference>
<protein>
    <recommendedName>
        <fullName evidence="3">Polysaccharide deacetylase</fullName>
    </recommendedName>
</protein>
<dbReference type="AlphaFoldDB" id="A0A0W0WXL8"/>
<evidence type="ECO:0008006" key="3">
    <source>
        <dbReference type="Google" id="ProtNLM"/>
    </source>
</evidence>
<dbReference type="Proteomes" id="UP000054858">
    <property type="component" value="Unassembled WGS sequence"/>
</dbReference>
<dbReference type="PATRIC" id="fig|29423.5.peg.2282"/>
<accession>A0A0W0WXL8</accession>
<dbReference type="SUPFAM" id="SSF88713">
    <property type="entry name" value="Glycoside hydrolase/deacetylase"/>
    <property type="match status" value="1"/>
</dbReference>
<evidence type="ECO:0000313" key="1">
    <source>
        <dbReference type="EMBL" id="KTD37040.1"/>
    </source>
</evidence>
<comment type="caution">
    <text evidence="1">The sequence shown here is derived from an EMBL/GenBank/DDBJ whole genome shotgun (WGS) entry which is preliminary data.</text>
</comment>
<proteinExistence type="predicted"/>
<gene>
    <name evidence="1" type="ORF">Loak_2176</name>
</gene>
<sequence length="253" mass="29804">MDFTLSIYEHLLRKIQETQHATCTVRQFMSNQPASSAKKIVLRHDVDRRPKNALNMAKLEANLGIQSTYYFRHMPQTFKPKIILEIAAMGHEIGYHYETLAKAKGNSEKAYHIFKRELDNFRQLSEVNTICMHGRPLSPWDNRDLWKTYDYTSLGIIGEPYLSIDYKNILYLTDTGRRWDGEKYNLRDKVNQQERSESFSKTRDIINFLQHNQQTVILQTHPERWAYSPASFLISYGSDQLTNVVKRILKKIR</sequence>
<name>A0A0W0WXL8_9GAMM</name>
<reference evidence="1 2" key="1">
    <citation type="submission" date="2015-11" db="EMBL/GenBank/DDBJ databases">
        <title>Genomic analysis of 38 Legionella species identifies large and diverse effector repertoires.</title>
        <authorList>
            <person name="Burstein D."/>
            <person name="Amaro F."/>
            <person name="Zusman T."/>
            <person name="Lifshitz Z."/>
            <person name="Cohen O."/>
            <person name="Gilbert J.A."/>
            <person name="Pupko T."/>
            <person name="Shuman H.A."/>
            <person name="Segal G."/>
        </authorList>
    </citation>
    <scope>NUCLEOTIDE SEQUENCE [LARGE SCALE GENOMIC DNA]</scope>
    <source>
        <strain evidence="1 2">Oak Ridge-10</strain>
    </source>
</reference>
<dbReference type="GO" id="GO:0005975">
    <property type="term" value="P:carbohydrate metabolic process"/>
    <property type="evidence" value="ECO:0007669"/>
    <property type="project" value="InterPro"/>
</dbReference>
<dbReference type="RefSeq" id="WP_035894973.1">
    <property type="nucleotide sequence ID" value="NZ_LCUA01000001.1"/>
</dbReference>
<dbReference type="InterPro" id="IPR011330">
    <property type="entry name" value="Glyco_hydro/deAcase_b/a-brl"/>
</dbReference>
<organism evidence="1 2">
    <name type="scientific">Legionella oakridgensis</name>
    <dbReference type="NCBI Taxonomy" id="29423"/>
    <lineage>
        <taxon>Bacteria</taxon>
        <taxon>Pseudomonadati</taxon>
        <taxon>Pseudomonadota</taxon>
        <taxon>Gammaproteobacteria</taxon>
        <taxon>Legionellales</taxon>
        <taxon>Legionellaceae</taxon>
        <taxon>Legionella</taxon>
    </lineage>
</organism>
<evidence type="ECO:0000313" key="2">
    <source>
        <dbReference type="Proteomes" id="UP000054858"/>
    </source>
</evidence>